<name>A0ABV8EGR9_9BACT</name>
<evidence type="ECO:0000259" key="1">
    <source>
        <dbReference type="Pfam" id="PF21544"/>
    </source>
</evidence>
<accession>A0ABV8EGR9</accession>
<gene>
    <name evidence="2" type="ORF">ACFOUP_03650</name>
</gene>
<proteinExistence type="predicted"/>
<feature type="domain" description="PorZ N-terminal beta-propeller" evidence="1">
    <location>
        <begin position="64"/>
        <end position="216"/>
    </location>
</feature>
<dbReference type="EMBL" id="JBHSAV010000005">
    <property type="protein sequence ID" value="MFC3975464.1"/>
    <property type="molecule type" value="Genomic_DNA"/>
</dbReference>
<keyword evidence="3" id="KW-1185">Reference proteome</keyword>
<sequence>MKVQLKISPIILKVLMKYPLWLCFWISGQTLSQSLIATGAWEIHNSYLDDGRLAGSDRTIFHQGRFGLFYFSVLEKKSFALTKSDGLYGNEFSTSAYEEANKRLILAYPDGMLDIIGEDRIRSLAALRDNEEIQTKSINKIKILSNAAYLAADFGVAVINTQNAQFIDVFLNIGPLGSTLKVLDISEDQQAFYLAGEMGIFKGLKSTNLKDFRNWQLVTNTEHIQATQIEHLDGKFYLRSVSGQLYLWEEQGLQEIFTLAPVEFIKRKDDMLFFKSGRSIFQIHSNGSYEEVFSWEKDFTDFHLAEKVFYIAQIGNGLIDTNIAEAYAPNGPITKIQAFASSGESTFALPVFRSIEGDLFTSESGQSSELLAGNWSPISSFEEIISIHSLSNKTYIATRSTGIWLLENGQVERLILPNVPNTTKIRLMEVDHLGQLWIGLEDNQARLLKITTDQQIIQVPIGNMSFPYKLIMDRRGNLYILQSNQIGVTSLTIFNESTGLNRSITSQSNMGGLPNSNIQDFAIDGEFRLWIASANGVFYIPNINSIQNNTAINAIQPLYNNLPLMNGESVRAIAISPDRSIWIGTASNGLFHFSEVGTVLISHFTRFNSPLHSNRIQNLYYKDLDGELFVVTPSGAISHKTGIVSPYNELQALKVYPNPVYPDFNGLLTIEGLTDYAEVRITTSAGRVVYSQQVAGGSITWNIRDSSGRRPVAGIYLIFAFDENGNERATGKVVVL</sequence>
<dbReference type="Pfam" id="PF21544">
    <property type="entry name" value="PorZ_N_b_propeller"/>
    <property type="match status" value="1"/>
</dbReference>
<evidence type="ECO:0000313" key="3">
    <source>
        <dbReference type="Proteomes" id="UP001595766"/>
    </source>
</evidence>
<dbReference type="SUPFAM" id="SSF63829">
    <property type="entry name" value="Calcium-dependent phosphotriesterase"/>
    <property type="match status" value="1"/>
</dbReference>
<reference evidence="3" key="1">
    <citation type="journal article" date="2019" name="Int. J. Syst. Evol. Microbiol.">
        <title>The Global Catalogue of Microorganisms (GCM) 10K type strain sequencing project: providing services to taxonomists for standard genome sequencing and annotation.</title>
        <authorList>
            <consortium name="The Broad Institute Genomics Platform"/>
            <consortium name="The Broad Institute Genome Sequencing Center for Infectious Disease"/>
            <person name="Wu L."/>
            <person name="Ma J."/>
        </authorList>
    </citation>
    <scope>NUCLEOTIDE SEQUENCE [LARGE SCALE GENOMIC DNA]</scope>
    <source>
        <strain evidence="3">CECT 8551</strain>
    </source>
</reference>
<protein>
    <recommendedName>
        <fullName evidence="1">PorZ N-terminal beta-propeller domain-containing protein</fullName>
    </recommendedName>
</protein>
<dbReference type="InterPro" id="IPR015943">
    <property type="entry name" value="WD40/YVTN_repeat-like_dom_sf"/>
</dbReference>
<dbReference type="RefSeq" id="WP_241295154.1">
    <property type="nucleotide sequence ID" value="NZ_JAKZGR010000009.1"/>
</dbReference>
<dbReference type="Gene3D" id="2.130.10.10">
    <property type="entry name" value="YVTN repeat-like/Quinoprotein amine dehydrogenase"/>
    <property type="match status" value="1"/>
</dbReference>
<evidence type="ECO:0000313" key="2">
    <source>
        <dbReference type="EMBL" id="MFC3975464.1"/>
    </source>
</evidence>
<comment type="caution">
    <text evidence="2">The sequence shown here is derived from an EMBL/GenBank/DDBJ whole genome shotgun (WGS) entry which is preliminary data.</text>
</comment>
<organism evidence="2 3">
    <name type="scientific">Belliella kenyensis</name>
    <dbReference type="NCBI Taxonomy" id="1472724"/>
    <lineage>
        <taxon>Bacteria</taxon>
        <taxon>Pseudomonadati</taxon>
        <taxon>Bacteroidota</taxon>
        <taxon>Cytophagia</taxon>
        <taxon>Cytophagales</taxon>
        <taxon>Cyclobacteriaceae</taxon>
        <taxon>Belliella</taxon>
    </lineage>
</organism>
<dbReference type="InterPro" id="IPR048954">
    <property type="entry name" value="PorZ_N"/>
</dbReference>
<dbReference type="Proteomes" id="UP001595766">
    <property type="component" value="Unassembled WGS sequence"/>
</dbReference>